<sequence>MGSIRFIYDPNEETNRQFGRKWKEVQFYDEDGILVLASILLDNKGLAFELEIWKTDFNPCYIFLKKRTSQSLNHKINTIKIEYSKI</sequence>
<accession>A0AAV3J7I9</accession>
<evidence type="ECO:0000313" key="2">
    <source>
        <dbReference type="EMBL" id="EPG56239.1"/>
    </source>
</evidence>
<dbReference type="AlphaFoldDB" id="A0AAV3J7I9"/>
<feature type="domain" description="DUF6984" evidence="1">
    <location>
        <begin position="1"/>
        <end position="60"/>
    </location>
</feature>
<dbReference type="InterPro" id="IPR054253">
    <property type="entry name" value="DUF6984"/>
</dbReference>
<dbReference type="EMBL" id="AHNP02000013">
    <property type="protein sequence ID" value="EPG56239.1"/>
    <property type="molecule type" value="Genomic_DNA"/>
</dbReference>
<evidence type="ECO:0000313" key="3">
    <source>
        <dbReference type="Proteomes" id="UP000014570"/>
    </source>
</evidence>
<gene>
    <name evidence="2" type="ORF">LEP1GSC103_1262</name>
</gene>
<comment type="caution">
    <text evidence="2">The sequence shown here is derived from an EMBL/GenBank/DDBJ whole genome shotgun (WGS) entry which is preliminary data.</text>
</comment>
<proteinExistence type="predicted"/>
<dbReference type="Pfam" id="PF22480">
    <property type="entry name" value="DUF6984"/>
    <property type="match status" value="1"/>
</dbReference>
<reference evidence="2 3" key="1">
    <citation type="submission" date="2013-04" db="EMBL/GenBank/DDBJ databases">
        <authorList>
            <person name="Harkins D.M."/>
            <person name="Durkin A.S."/>
            <person name="Brinkac L.M."/>
            <person name="Haft D.H."/>
            <person name="Selengut J.D."/>
            <person name="Sanka R."/>
            <person name="DePew J."/>
            <person name="Purushe J."/>
            <person name="Chanthongthip A."/>
            <person name="Lattana O."/>
            <person name="Phetsouvanh R."/>
            <person name="Newton P.N."/>
            <person name="Vinetz J.M."/>
            <person name="Sutton G.G."/>
            <person name="Nierman W.C."/>
            <person name="Fouts D.E."/>
        </authorList>
    </citation>
    <scope>NUCLEOTIDE SEQUENCE [LARGE SCALE GENOMIC DNA]</scope>
    <source>
        <strain evidence="2 3">UI 09931</strain>
    </source>
</reference>
<name>A0AAV3J7I9_LEPBO</name>
<protein>
    <recommendedName>
        <fullName evidence="1">DUF6984 domain-containing protein</fullName>
    </recommendedName>
</protein>
<organism evidence="2 3">
    <name type="scientific">Leptospira borgpetersenii serovar Javanica str. UI 09931</name>
    <dbReference type="NCBI Taxonomy" id="1049767"/>
    <lineage>
        <taxon>Bacteria</taxon>
        <taxon>Pseudomonadati</taxon>
        <taxon>Spirochaetota</taxon>
        <taxon>Spirochaetia</taxon>
        <taxon>Leptospirales</taxon>
        <taxon>Leptospiraceae</taxon>
        <taxon>Leptospira</taxon>
    </lineage>
</organism>
<dbReference type="Proteomes" id="UP000014570">
    <property type="component" value="Unassembled WGS sequence"/>
</dbReference>
<evidence type="ECO:0000259" key="1">
    <source>
        <dbReference type="Pfam" id="PF22480"/>
    </source>
</evidence>